<feature type="compositionally biased region" description="Polar residues" evidence="1">
    <location>
        <begin position="250"/>
        <end position="259"/>
    </location>
</feature>
<organism evidence="3 4">
    <name type="scientific">Cronartium quercuum f. sp. fusiforme G11</name>
    <dbReference type="NCBI Taxonomy" id="708437"/>
    <lineage>
        <taxon>Eukaryota</taxon>
        <taxon>Fungi</taxon>
        <taxon>Dikarya</taxon>
        <taxon>Basidiomycota</taxon>
        <taxon>Pucciniomycotina</taxon>
        <taxon>Pucciniomycetes</taxon>
        <taxon>Pucciniales</taxon>
        <taxon>Coleosporiaceae</taxon>
        <taxon>Cronartium</taxon>
    </lineage>
</organism>
<sequence>MPILPASVSKINGKVNSARKGLNASLDKAGEKSGVFKSKSSNSNSTSVPARAAPLAPPSLPQRSTLAPPPPPPRRLDSTRASSSSSFDRSHGPPPPISRKPSAASIQRPNGHSSYAPSEALQQREEENKPALSSSRGALMGTMIRPPPTRAPSATPARYGPPSPLPSSVDDIGEVNSAPTRYKPPLPTYAQPGLRKPNAIPFPPFSQFTESDKLAFFELLDEFFARKVPSQDSIESSNIPPPPISFHSRPLSSMNGNTKTSRMSSFRAAYPTTCSGSIFAAYFANYRQWSPDTDQWYTAPDPIPPPIQSSTDVKRMSCWSQTGNTRTQHNYVLFADLTQAWSTLTFNVSRPFPPQSAECRYRPTPGPANTTVLMACAEIYGPPLVRFAEQAEQSGRHVARGECWDMANEALKAVPSLAAHLPPPLTSINRTHGYLLYHGMATDRGTGEGEWLAGDVGQVRPGDIIEWNMVACNTVNPTLICTLGDPDHTAIIVNAHSSTISAQSPAPPSQLGQITVVEQSLKQLPVRRTYDLSTISRGSVWIYRPASVAELLGESRDSCDWPPKGNTYTA</sequence>
<protein>
    <recommendedName>
        <fullName evidence="2">BBC1/AIM3 cysteine proteinase-fold domain-containing protein</fullName>
    </recommendedName>
</protein>
<dbReference type="EMBL" id="MU167256">
    <property type="protein sequence ID" value="KAG0146806.1"/>
    <property type="molecule type" value="Genomic_DNA"/>
</dbReference>
<feature type="region of interest" description="Disordered" evidence="1">
    <location>
        <begin position="15"/>
        <end position="195"/>
    </location>
</feature>
<accession>A0A9P6NNN2</accession>
<feature type="region of interest" description="Disordered" evidence="1">
    <location>
        <begin position="232"/>
        <end position="259"/>
    </location>
</feature>
<comment type="caution">
    <text evidence="3">The sequence shown here is derived from an EMBL/GenBank/DDBJ whole genome shotgun (WGS) entry which is preliminary data.</text>
</comment>
<proteinExistence type="predicted"/>
<evidence type="ECO:0000313" key="4">
    <source>
        <dbReference type="Proteomes" id="UP000886653"/>
    </source>
</evidence>
<dbReference type="OrthoDB" id="3357271at2759"/>
<feature type="domain" description="BBC1/AIM3 cysteine proteinase-fold" evidence="2">
    <location>
        <begin position="360"/>
        <end position="553"/>
    </location>
</feature>
<feature type="compositionally biased region" description="Low complexity" evidence="1">
    <location>
        <begin position="37"/>
        <end position="54"/>
    </location>
</feature>
<dbReference type="AlphaFoldDB" id="A0A9P6NNN2"/>
<reference evidence="3" key="1">
    <citation type="submission" date="2013-11" db="EMBL/GenBank/DDBJ databases">
        <title>Genome sequence of the fusiform rust pathogen reveals effectors for host alternation and coevolution with pine.</title>
        <authorList>
            <consortium name="DOE Joint Genome Institute"/>
            <person name="Smith K."/>
            <person name="Pendleton A."/>
            <person name="Kubisiak T."/>
            <person name="Anderson C."/>
            <person name="Salamov A."/>
            <person name="Aerts A."/>
            <person name="Riley R."/>
            <person name="Clum A."/>
            <person name="Lindquist E."/>
            <person name="Ence D."/>
            <person name="Campbell M."/>
            <person name="Kronenberg Z."/>
            <person name="Feau N."/>
            <person name="Dhillon B."/>
            <person name="Hamelin R."/>
            <person name="Burleigh J."/>
            <person name="Smith J."/>
            <person name="Yandell M."/>
            <person name="Nelson C."/>
            <person name="Grigoriev I."/>
            <person name="Davis J."/>
        </authorList>
    </citation>
    <scope>NUCLEOTIDE SEQUENCE</scope>
    <source>
        <strain evidence="3">G11</strain>
    </source>
</reference>
<evidence type="ECO:0000256" key="1">
    <source>
        <dbReference type="SAM" id="MobiDB-lite"/>
    </source>
</evidence>
<dbReference type="Proteomes" id="UP000886653">
    <property type="component" value="Unassembled WGS sequence"/>
</dbReference>
<dbReference type="InterPro" id="IPR057402">
    <property type="entry name" value="AIM3_BBC1_C"/>
</dbReference>
<evidence type="ECO:0000313" key="3">
    <source>
        <dbReference type="EMBL" id="KAG0146806.1"/>
    </source>
</evidence>
<dbReference type="Pfam" id="PF25459">
    <property type="entry name" value="AIM3_BBC1_C"/>
    <property type="match status" value="1"/>
</dbReference>
<evidence type="ECO:0000259" key="2">
    <source>
        <dbReference type="Pfam" id="PF25459"/>
    </source>
</evidence>
<keyword evidence="4" id="KW-1185">Reference proteome</keyword>
<feature type="compositionally biased region" description="Polar residues" evidence="1">
    <location>
        <begin position="104"/>
        <end position="116"/>
    </location>
</feature>
<name>A0A9P6NNN2_9BASI</name>
<gene>
    <name evidence="3" type="ORF">CROQUDRAFT_656996</name>
</gene>